<dbReference type="SUPFAM" id="SSF52047">
    <property type="entry name" value="RNI-like"/>
    <property type="match status" value="1"/>
</dbReference>
<dbReference type="InterPro" id="IPR001810">
    <property type="entry name" value="F-box_dom"/>
</dbReference>
<protein>
    <recommendedName>
        <fullName evidence="1">F-box domain-containing protein</fullName>
    </recommendedName>
</protein>
<dbReference type="AlphaFoldDB" id="A0A9P4I2Y5"/>
<dbReference type="Gene3D" id="1.20.1280.50">
    <property type="match status" value="1"/>
</dbReference>
<proteinExistence type="predicted"/>
<dbReference type="Pfam" id="PF12937">
    <property type="entry name" value="F-box-like"/>
    <property type="match status" value="1"/>
</dbReference>
<accession>A0A9P4I2Y5</accession>
<dbReference type="InterPro" id="IPR036047">
    <property type="entry name" value="F-box-like_dom_sf"/>
</dbReference>
<keyword evidence="3" id="KW-1185">Reference proteome</keyword>
<gene>
    <name evidence="2" type="ORF">K490DRAFT_53203</name>
</gene>
<organism evidence="2 3">
    <name type="scientific">Saccharata proteae CBS 121410</name>
    <dbReference type="NCBI Taxonomy" id="1314787"/>
    <lineage>
        <taxon>Eukaryota</taxon>
        <taxon>Fungi</taxon>
        <taxon>Dikarya</taxon>
        <taxon>Ascomycota</taxon>
        <taxon>Pezizomycotina</taxon>
        <taxon>Dothideomycetes</taxon>
        <taxon>Dothideomycetes incertae sedis</taxon>
        <taxon>Botryosphaeriales</taxon>
        <taxon>Saccharataceae</taxon>
        <taxon>Saccharata</taxon>
    </lineage>
</organism>
<evidence type="ECO:0000313" key="3">
    <source>
        <dbReference type="Proteomes" id="UP000799776"/>
    </source>
</evidence>
<dbReference type="EMBL" id="ML978711">
    <property type="protein sequence ID" value="KAF2092048.1"/>
    <property type="molecule type" value="Genomic_DNA"/>
</dbReference>
<dbReference type="PROSITE" id="PS50181">
    <property type="entry name" value="FBOX"/>
    <property type="match status" value="1"/>
</dbReference>
<evidence type="ECO:0000313" key="2">
    <source>
        <dbReference type="EMBL" id="KAF2092048.1"/>
    </source>
</evidence>
<sequence>MARHIKLRLTMRRSTTPHLSALPTELLEEITGYLDSKQLYAMALSCTRLNAVCHRSLYRTIDFVWDKEDPASALSPRRFLCAILRRPELALLVENISFRALNWSKIAHLPNRGYAEPEDRATLPNNDVCLVHTLIEDLQLPDAGRWKEEFAKGSAVVPIALILSQISNVKSLTIDAEFQWDKWRHLDDYKPHLLGILLRHTVQAPSCVNINRFPHLKEVKLSTNVEDSLTCQEWPVDPEQIWPFFYAPCLETAEVKMDTREIGIEDGDFRTYENPIQWPDHLPKATSLRTLRLLHGRFTERNLVSLLSPFTNLKNLEYSYECEGDTGREPPNRYGFNGELIKQALRPCASSLEHLRITTSKGGFGEWSGIEDLSVEWIYRPIGSLKDFPVLKTLDICLVFLLGQLPKKAQDLSDVLPSSLEELRINDDLQRHLTTENYRWQDGATAKLFRRFLAGWRETTPHLRKIDVFLGHSEETWLEDKRAAFVAMCERAGVECEIDKPTGDYEDWDTPPFTNYDSDGNQHIDFVG</sequence>
<comment type="caution">
    <text evidence="2">The sequence shown here is derived from an EMBL/GenBank/DDBJ whole genome shotgun (WGS) entry which is preliminary data.</text>
</comment>
<dbReference type="InterPro" id="IPR032675">
    <property type="entry name" value="LRR_dom_sf"/>
</dbReference>
<dbReference type="Gene3D" id="3.80.10.10">
    <property type="entry name" value="Ribonuclease Inhibitor"/>
    <property type="match status" value="1"/>
</dbReference>
<dbReference type="SUPFAM" id="SSF81383">
    <property type="entry name" value="F-box domain"/>
    <property type="match status" value="1"/>
</dbReference>
<evidence type="ECO:0000259" key="1">
    <source>
        <dbReference type="PROSITE" id="PS50181"/>
    </source>
</evidence>
<name>A0A9P4I2Y5_9PEZI</name>
<reference evidence="2" key="1">
    <citation type="journal article" date="2020" name="Stud. Mycol.">
        <title>101 Dothideomycetes genomes: a test case for predicting lifestyles and emergence of pathogens.</title>
        <authorList>
            <person name="Haridas S."/>
            <person name="Albert R."/>
            <person name="Binder M."/>
            <person name="Bloem J."/>
            <person name="Labutti K."/>
            <person name="Salamov A."/>
            <person name="Andreopoulos B."/>
            <person name="Baker S."/>
            <person name="Barry K."/>
            <person name="Bills G."/>
            <person name="Bluhm B."/>
            <person name="Cannon C."/>
            <person name="Castanera R."/>
            <person name="Culley D."/>
            <person name="Daum C."/>
            <person name="Ezra D."/>
            <person name="Gonzalez J."/>
            <person name="Henrissat B."/>
            <person name="Kuo A."/>
            <person name="Liang C."/>
            <person name="Lipzen A."/>
            <person name="Lutzoni F."/>
            <person name="Magnuson J."/>
            <person name="Mondo S."/>
            <person name="Nolan M."/>
            <person name="Ohm R."/>
            <person name="Pangilinan J."/>
            <person name="Park H.-J."/>
            <person name="Ramirez L."/>
            <person name="Alfaro M."/>
            <person name="Sun H."/>
            <person name="Tritt A."/>
            <person name="Yoshinaga Y."/>
            <person name="Zwiers L.-H."/>
            <person name="Turgeon B."/>
            <person name="Goodwin S."/>
            <person name="Spatafora J."/>
            <person name="Crous P."/>
            <person name="Grigoriev I."/>
        </authorList>
    </citation>
    <scope>NUCLEOTIDE SEQUENCE</scope>
    <source>
        <strain evidence="2">CBS 121410</strain>
    </source>
</reference>
<dbReference type="Proteomes" id="UP000799776">
    <property type="component" value="Unassembled WGS sequence"/>
</dbReference>
<feature type="domain" description="F-box" evidence="1">
    <location>
        <begin position="16"/>
        <end position="68"/>
    </location>
</feature>
<dbReference type="OrthoDB" id="3685234at2759"/>
<dbReference type="CDD" id="cd09917">
    <property type="entry name" value="F-box_SF"/>
    <property type="match status" value="1"/>
</dbReference>